<dbReference type="AlphaFoldDB" id="A0A1D6LT79"/>
<proteinExistence type="predicted"/>
<organism evidence="1">
    <name type="scientific">Zea mays</name>
    <name type="common">Maize</name>
    <dbReference type="NCBI Taxonomy" id="4577"/>
    <lineage>
        <taxon>Eukaryota</taxon>
        <taxon>Viridiplantae</taxon>
        <taxon>Streptophyta</taxon>
        <taxon>Embryophyta</taxon>
        <taxon>Tracheophyta</taxon>
        <taxon>Spermatophyta</taxon>
        <taxon>Magnoliopsida</taxon>
        <taxon>Liliopsida</taxon>
        <taxon>Poales</taxon>
        <taxon>Poaceae</taxon>
        <taxon>PACMAD clade</taxon>
        <taxon>Panicoideae</taxon>
        <taxon>Andropogonodae</taxon>
        <taxon>Andropogoneae</taxon>
        <taxon>Tripsacinae</taxon>
        <taxon>Zea</taxon>
    </lineage>
</organism>
<name>A0A1D6LT79_MAIZE</name>
<gene>
    <name evidence="1" type="ORF">ZEAMMB73_Zm00001d037001</name>
</gene>
<sequence length="45" mass="5234">MSCLYPGLDIQFKDIPSIGRSITSCNRQNLEEPFPLFHLLKQVRK</sequence>
<protein>
    <submittedName>
        <fullName evidence="1">No vein-like</fullName>
    </submittedName>
</protein>
<dbReference type="EMBL" id="CM000782">
    <property type="protein sequence ID" value="AQK82615.1"/>
    <property type="molecule type" value="Genomic_DNA"/>
</dbReference>
<evidence type="ECO:0000313" key="1">
    <source>
        <dbReference type="EMBL" id="AQK82615.1"/>
    </source>
</evidence>
<accession>A0A1D6LT79</accession>
<reference evidence="1" key="1">
    <citation type="submission" date="2015-12" db="EMBL/GenBank/DDBJ databases">
        <title>Update maize B73 reference genome by single molecule sequencing technologies.</title>
        <authorList>
            <consortium name="Maize Genome Sequencing Project"/>
            <person name="Ware D."/>
        </authorList>
    </citation>
    <scope>NUCLEOTIDE SEQUENCE</scope>
    <source>
        <tissue evidence="1">Seedling</tissue>
    </source>
</reference>